<accession>A0AAV9J5W6</accession>
<comment type="caution">
    <text evidence="1">The sequence shown here is derived from an EMBL/GenBank/DDBJ whole genome shotgun (WGS) entry which is preliminary data.</text>
</comment>
<protein>
    <submittedName>
        <fullName evidence="1">Uncharacterized protein</fullName>
    </submittedName>
</protein>
<dbReference type="EMBL" id="JAVFHQ010000068">
    <property type="protein sequence ID" value="KAK4540387.1"/>
    <property type="molecule type" value="Genomic_DNA"/>
</dbReference>
<evidence type="ECO:0000313" key="1">
    <source>
        <dbReference type="EMBL" id="KAK4540387.1"/>
    </source>
</evidence>
<keyword evidence="2" id="KW-1185">Reference proteome</keyword>
<evidence type="ECO:0000313" key="2">
    <source>
        <dbReference type="Proteomes" id="UP001324427"/>
    </source>
</evidence>
<gene>
    <name evidence="1" type="ORF">LTR36_009244</name>
</gene>
<dbReference type="Proteomes" id="UP001324427">
    <property type="component" value="Unassembled WGS sequence"/>
</dbReference>
<sequence>MLTTAQTHATIDSDERIMLVYEHKANGRKLVPDGVSIMSEEDIVMAISAHPDIIMLTKAIEAGQTHVNLYKADLLTDAEKAAAPEPAKTIKSKATKAGTANEEVPWRVFLGHEWEGHSFQELVILTPDPNQAVAKSAEDGSSK</sequence>
<organism evidence="1 2">
    <name type="scientific">Oleoguttula mirabilis</name>
    <dbReference type="NCBI Taxonomy" id="1507867"/>
    <lineage>
        <taxon>Eukaryota</taxon>
        <taxon>Fungi</taxon>
        <taxon>Dikarya</taxon>
        <taxon>Ascomycota</taxon>
        <taxon>Pezizomycotina</taxon>
        <taxon>Dothideomycetes</taxon>
        <taxon>Dothideomycetidae</taxon>
        <taxon>Mycosphaerellales</taxon>
        <taxon>Teratosphaeriaceae</taxon>
        <taxon>Oleoguttula</taxon>
    </lineage>
</organism>
<proteinExistence type="predicted"/>
<name>A0AAV9J5W6_9PEZI</name>
<dbReference type="AlphaFoldDB" id="A0AAV9J5W6"/>
<reference evidence="1 2" key="1">
    <citation type="submission" date="2021-11" db="EMBL/GenBank/DDBJ databases">
        <title>Black yeast isolated from Biological Soil Crust.</title>
        <authorList>
            <person name="Kurbessoian T."/>
        </authorList>
    </citation>
    <scope>NUCLEOTIDE SEQUENCE [LARGE SCALE GENOMIC DNA]</scope>
    <source>
        <strain evidence="1 2">CCFEE 5522</strain>
    </source>
</reference>